<sequence>MAVSNLHTLHHDLLFEVLTHCPDLTTLRCCILTHPNLWHAFSTSRRLILRLVFRNQFTGSSPRRTKDLVSSVHAAEYYITRFIHRRSEGTNWFDCVAFQEGLWPLLEPLLPEKLSLEWAKNMLTAYQKAELRDDALCLVKRTIGLIMKSPGQLSWEARAFARTAVRTYISAKLLQETIALQEAVRQRFHPWQAEHTLWSKDLIATHRNAGDDDRVLQLQISCWELYKTALGPDNDATLNWARAIVREYQRRGQEQEALAFHRKVRSMLDPRAAPSIAWSRQLIHMLQRQKKHAEALAITEDVWQHLNPESAGYRAWAGQLSEQYEAMGRPEDAIAVWEAAWIAITAQLTRKPNDNSWKYHARGAGLSLAKVYQRNRHLDEASAVLAQREGF</sequence>
<proteinExistence type="predicted"/>
<dbReference type="EMBL" id="ML993873">
    <property type="protein sequence ID" value="KAF2204587.1"/>
    <property type="molecule type" value="Genomic_DNA"/>
</dbReference>
<dbReference type="InterPro" id="IPR011990">
    <property type="entry name" value="TPR-like_helical_dom_sf"/>
</dbReference>
<evidence type="ECO:0000313" key="1">
    <source>
        <dbReference type="EMBL" id="KAF2204587.1"/>
    </source>
</evidence>
<gene>
    <name evidence="1" type="ORF">GQ43DRAFT_437822</name>
</gene>
<keyword evidence="2" id="KW-1185">Reference proteome</keyword>
<dbReference type="OrthoDB" id="3750487at2759"/>
<dbReference type="Gene3D" id="1.25.40.10">
    <property type="entry name" value="Tetratricopeptide repeat domain"/>
    <property type="match status" value="1"/>
</dbReference>
<name>A0A9P4JSL9_9PLEO</name>
<accession>A0A9P4JSL9</accession>
<protein>
    <recommendedName>
        <fullName evidence="3">Tetratricopeptide repeat protein</fullName>
    </recommendedName>
</protein>
<reference evidence="1" key="1">
    <citation type="journal article" date="2020" name="Stud. Mycol.">
        <title>101 Dothideomycetes genomes: a test case for predicting lifestyles and emergence of pathogens.</title>
        <authorList>
            <person name="Haridas S."/>
            <person name="Albert R."/>
            <person name="Binder M."/>
            <person name="Bloem J."/>
            <person name="Labutti K."/>
            <person name="Salamov A."/>
            <person name="Andreopoulos B."/>
            <person name="Baker S."/>
            <person name="Barry K."/>
            <person name="Bills G."/>
            <person name="Bluhm B."/>
            <person name="Cannon C."/>
            <person name="Castanera R."/>
            <person name="Culley D."/>
            <person name="Daum C."/>
            <person name="Ezra D."/>
            <person name="Gonzalez J."/>
            <person name="Henrissat B."/>
            <person name="Kuo A."/>
            <person name="Liang C."/>
            <person name="Lipzen A."/>
            <person name="Lutzoni F."/>
            <person name="Magnuson J."/>
            <person name="Mondo S."/>
            <person name="Nolan M."/>
            <person name="Ohm R."/>
            <person name="Pangilinan J."/>
            <person name="Park H.-J."/>
            <person name="Ramirez L."/>
            <person name="Alfaro M."/>
            <person name="Sun H."/>
            <person name="Tritt A."/>
            <person name="Yoshinaga Y."/>
            <person name="Zwiers L.-H."/>
            <person name="Turgeon B."/>
            <person name="Goodwin S."/>
            <person name="Spatafora J."/>
            <person name="Crous P."/>
            <person name="Grigoriev I."/>
        </authorList>
    </citation>
    <scope>NUCLEOTIDE SEQUENCE</scope>
    <source>
        <strain evidence="1">ATCC 74209</strain>
    </source>
</reference>
<organism evidence="1 2">
    <name type="scientific">Delitschia confertaspora ATCC 74209</name>
    <dbReference type="NCBI Taxonomy" id="1513339"/>
    <lineage>
        <taxon>Eukaryota</taxon>
        <taxon>Fungi</taxon>
        <taxon>Dikarya</taxon>
        <taxon>Ascomycota</taxon>
        <taxon>Pezizomycotina</taxon>
        <taxon>Dothideomycetes</taxon>
        <taxon>Pleosporomycetidae</taxon>
        <taxon>Pleosporales</taxon>
        <taxon>Delitschiaceae</taxon>
        <taxon>Delitschia</taxon>
    </lineage>
</organism>
<evidence type="ECO:0008006" key="3">
    <source>
        <dbReference type="Google" id="ProtNLM"/>
    </source>
</evidence>
<dbReference type="AlphaFoldDB" id="A0A9P4JSL9"/>
<comment type="caution">
    <text evidence="1">The sequence shown here is derived from an EMBL/GenBank/DDBJ whole genome shotgun (WGS) entry which is preliminary data.</text>
</comment>
<evidence type="ECO:0000313" key="2">
    <source>
        <dbReference type="Proteomes" id="UP000799536"/>
    </source>
</evidence>
<dbReference type="Proteomes" id="UP000799536">
    <property type="component" value="Unassembled WGS sequence"/>
</dbReference>